<evidence type="ECO:0000259" key="6">
    <source>
        <dbReference type="Pfam" id="PF00925"/>
    </source>
</evidence>
<dbReference type="InterPro" id="IPR022163">
    <property type="entry name" value="GTP_CH_N"/>
</dbReference>
<evidence type="ECO:0000256" key="5">
    <source>
        <dbReference type="SAM" id="MobiDB-lite"/>
    </source>
</evidence>
<dbReference type="GO" id="GO:0003935">
    <property type="term" value="F:GTP cyclohydrolase II activity"/>
    <property type="evidence" value="ECO:0007669"/>
    <property type="project" value="InterPro"/>
</dbReference>
<dbReference type="Pfam" id="PF12471">
    <property type="entry name" value="GTP_CH_N"/>
    <property type="match status" value="1"/>
</dbReference>
<dbReference type="PANTHER" id="PTHR47259">
    <property type="match status" value="1"/>
</dbReference>
<reference evidence="8 9" key="1">
    <citation type="submission" date="2018-08" db="EMBL/GenBank/DDBJ databases">
        <title>Draft genome of the lignicolous fungus Coniochaeta pulveracea.</title>
        <authorList>
            <person name="Borstlap C.J."/>
            <person name="De Witt R.N."/>
            <person name="Botha A."/>
            <person name="Volschenk H."/>
        </authorList>
    </citation>
    <scope>NUCLEOTIDE SEQUENCE [LARGE SCALE GENOMIC DNA]</scope>
    <source>
        <strain evidence="8 9">CAB683</strain>
    </source>
</reference>
<proteinExistence type="inferred from homology"/>
<organism evidence="8 9">
    <name type="scientific">Coniochaeta pulveracea</name>
    <dbReference type="NCBI Taxonomy" id="177199"/>
    <lineage>
        <taxon>Eukaryota</taxon>
        <taxon>Fungi</taxon>
        <taxon>Dikarya</taxon>
        <taxon>Ascomycota</taxon>
        <taxon>Pezizomycotina</taxon>
        <taxon>Sordariomycetes</taxon>
        <taxon>Sordariomycetidae</taxon>
        <taxon>Coniochaetales</taxon>
        <taxon>Coniochaetaceae</taxon>
        <taxon>Coniochaeta</taxon>
    </lineage>
</organism>
<comment type="caution">
    <text evidence="8">The sequence shown here is derived from an EMBL/GenBank/DDBJ whole genome shotgun (WGS) entry which is preliminary data.</text>
</comment>
<dbReference type="GO" id="GO:0005525">
    <property type="term" value="F:GTP binding"/>
    <property type="evidence" value="ECO:0007669"/>
    <property type="project" value="UniProtKB-KW"/>
</dbReference>
<gene>
    <name evidence="8" type="primary">URG1_1</name>
    <name evidence="8" type="ORF">DL546_005464</name>
</gene>
<protein>
    <submittedName>
        <fullName evidence="8">Uracil-regulated protein 1, variant 2</fullName>
    </submittedName>
</protein>
<dbReference type="SUPFAM" id="SSF142695">
    <property type="entry name" value="RibA-like"/>
    <property type="match status" value="1"/>
</dbReference>
<accession>A0A420YDI2</accession>
<keyword evidence="9" id="KW-1185">Reference proteome</keyword>
<dbReference type="Proteomes" id="UP000275385">
    <property type="component" value="Unassembled WGS sequence"/>
</dbReference>
<dbReference type="EMBL" id="QVQW01000017">
    <property type="protein sequence ID" value="RKU45965.1"/>
    <property type="molecule type" value="Genomic_DNA"/>
</dbReference>
<dbReference type="Pfam" id="PF00925">
    <property type="entry name" value="GTP_cyclohydro2"/>
    <property type="match status" value="1"/>
</dbReference>
<dbReference type="InterPro" id="IPR032677">
    <property type="entry name" value="GTP_cyclohydro_II"/>
</dbReference>
<keyword evidence="2" id="KW-0547">Nucleotide-binding</keyword>
<evidence type="ECO:0000256" key="1">
    <source>
        <dbReference type="ARBA" id="ARBA00008131"/>
    </source>
</evidence>
<feature type="compositionally biased region" description="Polar residues" evidence="5">
    <location>
        <begin position="37"/>
        <end position="59"/>
    </location>
</feature>
<dbReference type="STRING" id="177199.A0A420YDI2"/>
<evidence type="ECO:0000256" key="3">
    <source>
        <dbReference type="ARBA" id="ARBA00022801"/>
    </source>
</evidence>
<evidence type="ECO:0000259" key="7">
    <source>
        <dbReference type="Pfam" id="PF12471"/>
    </source>
</evidence>
<evidence type="ECO:0000313" key="9">
    <source>
        <dbReference type="Proteomes" id="UP000275385"/>
    </source>
</evidence>
<evidence type="ECO:0000256" key="2">
    <source>
        <dbReference type="ARBA" id="ARBA00022741"/>
    </source>
</evidence>
<dbReference type="GO" id="GO:0009231">
    <property type="term" value="P:riboflavin biosynthetic process"/>
    <property type="evidence" value="ECO:0007669"/>
    <property type="project" value="InterPro"/>
</dbReference>
<keyword evidence="3" id="KW-0378">Hydrolase</keyword>
<dbReference type="PANTHER" id="PTHR47259:SF2">
    <property type="entry name" value="URACIL-REGULATED PROTEIN 1"/>
    <property type="match status" value="1"/>
</dbReference>
<feature type="domain" description="GTP cyclohydrolase N-terminal" evidence="7">
    <location>
        <begin position="108"/>
        <end position="300"/>
    </location>
</feature>
<feature type="domain" description="GTP cyclohydrolase II" evidence="6">
    <location>
        <begin position="336"/>
        <end position="474"/>
    </location>
</feature>
<dbReference type="AlphaFoldDB" id="A0A420YDI2"/>
<feature type="region of interest" description="Disordered" evidence="5">
    <location>
        <begin position="36"/>
        <end position="106"/>
    </location>
</feature>
<dbReference type="OrthoDB" id="57939at2759"/>
<comment type="similarity">
    <text evidence="1">Belongs to the GTP cyclohydrolase II family.</text>
</comment>
<dbReference type="InterPro" id="IPR036144">
    <property type="entry name" value="RibA-like_sf"/>
</dbReference>
<dbReference type="NCBIfam" id="NF005536">
    <property type="entry name" value="PRK07198.1"/>
    <property type="match status" value="1"/>
</dbReference>
<name>A0A420YDI2_9PEZI</name>
<dbReference type="CDD" id="cd00641">
    <property type="entry name" value="GTP_cyclohydro2"/>
    <property type="match status" value="1"/>
</dbReference>
<dbReference type="Gene3D" id="3.40.50.10990">
    <property type="entry name" value="GTP cyclohydrolase II"/>
    <property type="match status" value="1"/>
</dbReference>
<sequence>MAGSTDDIKTVLAQIAQSQSHLLSAFDSLSHRVDELAQSQSRTSNRPQAKTEESFSIVNGSAPPPATNGLVPVVPSLQSPPLMPQDAGTSTPGPTAAPTSPKSGFTSRIVLTTYPKQIGIKPLPMDWGNPDPKLRGPVTVSRAASTIGKRNAIGAHGGSYSIYYALALASKELKADHKPDFTNTQPAVEIGPFPQWGDKKKIVAMDPWGHSVPWTYGDMIKNENVDLRPTIAITKAHMKLPELEESVRAGRLVPDGKVCLNAGGELAVTKVAVEPVWYLPGVAERFGIDEGTLRRSLFEHTGGMYPELITRGDIKVFLPPIGGLTVYIFGDPAKMSDPNSRLALRIHDECNGSDVFGSDICTCRPYLIFGIEEAVKEAQNGGCGVVIYFRKEGRALGEVTKYLVYNARKRGEDRASDYFKRTENIAGVKDMRFQALMPDILHWLGITKIDRMLSMSNMKHDAIVGQGIPIHERVELPAEWIPADSRVEIDAKITAGYFTAGKKMTEEELKAVQGRMWEDIDH</sequence>
<keyword evidence="4" id="KW-0342">GTP-binding</keyword>
<evidence type="ECO:0000313" key="8">
    <source>
        <dbReference type="EMBL" id="RKU45965.1"/>
    </source>
</evidence>
<evidence type="ECO:0000256" key="4">
    <source>
        <dbReference type="ARBA" id="ARBA00023134"/>
    </source>
</evidence>
<dbReference type="InterPro" id="IPR000926">
    <property type="entry name" value="RibA"/>
</dbReference>
<feature type="compositionally biased region" description="Low complexity" evidence="5">
    <location>
        <begin position="70"/>
        <end position="101"/>
    </location>
</feature>